<dbReference type="SUPFAM" id="SSF51206">
    <property type="entry name" value="cAMP-binding domain-like"/>
    <property type="match status" value="1"/>
</dbReference>
<dbReference type="AlphaFoldDB" id="A0A378RMH3"/>
<dbReference type="Proteomes" id="UP000255024">
    <property type="component" value="Unassembled WGS sequence"/>
</dbReference>
<dbReference type="Gene3D" id="2.60.120.10">
    <property type="entry name" value="Jelly Rolls"/>
    <property type="match status" value="1"/>
</dbReference>
<organism evidence="2 3">
    <name type="scientific">Myroides odoratus</name>
    <name type="common">Flavobacterium odoratum</name>
    <dbReference type="NCBI Taxonomy" id="256"/>
    <lineage>
        <taxon>Bacteria</taxon>
        <taxon>Pseudomonadati</taxon>
        <taxon>Bacteroidota</taxon>
        <taxon>Flavobacteriia</taxon>
        <taxon>Flavobacteriales</taxon>
        <taxon>Flavobacteriaceae</taxon>
        <taxon>Myroides</taxon>
    </lineage>
</organism>
<dbReference type="InterPro" id="IPR014710">
    <property type="entry name" value="RmlC-like_jellyroll"/>
</dbReference>
<dbReference type="InterPro" id="IPR018490">
    <property type="entry name" value="cNMP-bd_dom_sf"/>
</dbReference>
<dbReference type="RefSeq" id="WP_115090323.1">
    <property type="nucleotide sequence ID" value="NZ_CP068107.1"/>
</dbReference>
<keyword evidence="3" id="KW-1185">Reference proteome</keyword>
<gene>
    <name evidence="2" type="ORF">NCTC11179_00912</name>
</gene>
<evidence type="ECO:0000259" key="1">
    <source>
        <dbReference type="PROSITE" id="PS50042"/>
    </source>
</evidence>
<dbReference type="EMBL" id="UGQL01000001">
    <property type="protein sequence ID" value="STZ27377.1"/>
    <property type="molecule type" value="Genomic_DNA"/>
</dbReference>
<dbReference type="PROSITE" id="PS50042">
    <property type="entry name" value="CNMP_BINDING_3"/>
    <property type="match status" value="1"/>
</dbReference>
<evidence type="ECO:0000313" key="3">
    <source>
        <dbReference type="Proteomes" id="UP000255024"/>
    </source>
</evidence>
<proteinExistence type="predicted"/>
<evidence type="ECO:0000313" key="2">
    <source>
        <dbReference type="EMBL" id="STZ27377.1"/>
    </source>
</evidence>
<sequence length="192" mass="22736">MLLEKLLQEYALPLETFTSKEYDLFDTFFEKRKIKKNAFLVREGEVEKYSYFIYQGILRCWVLDQKGVEQTFWFCKPGTFSMSNISFTLNQSATFHVQAVMDCEVYYIDRIQVEQLYQTIPSLKAVFDNLTAILLNRLLERQVYMIKYSPEQYYLELVTSYGALINFIPLKDIASFLGITPQALSRIRKRIF</sequence>
<name>A0A378RMH3_MYROD</name>
<dbReference type="InterPro" id="IPR000595">
    <property type="entry name" value="cNMP-bd_dom"/>
</dbReference>
<reference evidence="2 3" key="1">
    <citation type="submission" date="2018-06" db="EMBL/GenBank/DDBJ databases">
        <authorList>
            <consortium name="Pathogen Informatics"/>
            <person name="Doyle S."/>
        </authorList>
    </citation>
    <scope>NUCLEOTIDE SEQUENCE [LARGE SCALE GENOMIC DNA]</scope>
    <source>
        <strain evidence="2 3">NCTC11179</strain>
    </source>
</reference>
<feature type="domain" description="Cyclic nucleotide-binding" evidence="1">
    <location>
        <begin position="23"/>
        <end position="116"/>
    </location>
</feature>
<dbReference type="CDD" id="cd00038">
    <property type="entry name" value="CAP_ED"/>
    <property type="match status" value="1"/>
</dbReference>
<dbReference type="Pfam" id="PF00027">
    <property type="entry name" value="cNMP_binding"/>
    <property type="match status" value="1"/>
</dbReference>
<accession>A0A378RMH3</accession>
<protein>
    <submittedName>
        <fullName evidence="2">Cyclic nucleotide-binding domain</fullName>
    </submittedName>
</protein>